<organism evidence="1 2">
    <name type="scientific">Willisornis vidua</name>
    <name type="common">Xingu scale-backed antbird</name>
    <dbReference type="NCBI Taxonomy" id="1566151"/>
    <lineage>
        <taxon>Eukaryota</taxon>
        <taxon>Metazoa</taxon>
        <taxon>Chordata</taxon>
        <taxon>Craniata</taxon>
        <taxon>Vertebrata</taxon>
        <taxon>Euteleostomi</taxon>
        <taxon>Archelosauria</taxon>
        <taxon>Archosauria</taxon>
        <taxon>Dinosauria</taxon>
        <taxon>Saurischia</taxon>
        <taxon>Theropoda</taxon>
        <taxon>Coelurosauria</taxon>
        <taxon>Aves</taxon>
        <taxon>Neognathae</taxon>
        <taxon>Neoaves</taxon>
        <taxon>Telluraves</taxon>
        <taxon>Australaves</taxon>
        <taxon>Passeriformes</taxon>
        <taxon>Thamnophilidae</taxon>
        <taxon>Willisornis</taxon>
    </lineage>
</organism>
<sequence length="135" mass="15547">MLFSAKKTDCPHYIVVQQSRFVFLLYRQAESRRQPLTMEIASYLQNICRNLPPQDSMGIDIILPPDRNHKNAEAKPEIEHIKCYLDLLLTAKVMADVSPQAYLPSKTILERKQMKGSNKIIESEWFGLEGTLNII</sequence>
<reference evidence="1" key="1">
    <citation type="submission" date="2019-10" db="EMBL/GenBank/DDBJ databases">
        <authorList>
            <person name="Soares A.E.R."/>
            <person name="Aleixo A."/>
            <person name="Schneider P."/>
            <person name="Miyaki C.Y."/>
            <person name="Schneider M.P."/>
            <person name="Mello C."/>
            <person name="Vasconcelos A.T.R."/>
        </authorList>
    </citation>
    <scope>NUCLEOTIDE SEQUENCE</scope>
    <source>
        <tissue evidence="1">Muscle</tissue>
    </source>
</reference>
<comment type="caution">
    <text evidence="1">The sequence shown here is derived from an EMBL/GenBank/DDBJ whole genome shotgun (WGS) entry which is preliminary data.</text>
</comment>
<protein>
    <submittedName>
        <fullName evidence="1">Uncharacterized protein</fullName>
    </submittedName>
</protein>
<evidence type="ECO:0000313" key="1">
    <source>
        <dbReference type="EMBL" id="KAJ7426593.1"/>
    </source>
</evidence>
<proteinExistence type="predicted"/>
<keyword evidence="2" id="KW-1185">Reference proteome</keyword>
<dbReference type="Proteomes" id="UP001145742">
    <property type="component" value="Unassembled WGS sequence"/>
</dbReference>
<gene>
    <name evidence="1" type="ORF">WISP_14478</name>
</gene>
<name>A0ABQ9DQB3_9PASS</name>
<accession>A0ABQ9DQB3</accession>
<dbReference type="EMBL" id="WHWB01032192">
    <property type="protein sequence ID" value="KAJ7426593.1"/>
    <property type="molecule type" value="Genomic_DNA"/>
</dbReference>
<evidence type="ECO:0000313" key="2">
    <source>
        <dbReference type="Proteomes" id="UP001145742"/>
    </source>
</evidence>